<dbReference type="CDD" id="cd00761">
    <property type="entry name" value="Glyco_tranf_GTA_type"/>
    <property type="match status" value="1"/>
</dbReference>
<dbReference type="PANTHER" id="PTHR43685:SF3">
    <property type="entry name" value="SLR2126 PROTEIN"/>
    <property type="match status" value="1"/>
</dbReference>
<feature type="domain" description="Glycosyltransferase 2-like" evidence="2">
    <location>
        <begin position="56"/>
        <end position="191"/>
    </location>
</feature>
<dbReference type="RefSeq" id="WP_393010287.1">
    <property type="nucleotide sequence ID" value="NZ_JAZAQF010000012.1"/>
</dbReference>
<comment type="caution">
    <text evidence="3">The sequence shown here is derived from an EMBL/GenBank/DDBJ whole genome shotgun (WGS) entry which is preliminary data.</text>
</comment>
<dbReference type="InterPro" id="IPR050834">
    <property type="entry name" value="Glycosyltransf_2"/>
</dbReference>
<keyword evidence="3" id="KW-0328">Glycosyltransferase</keyword>
<evidence type="ECO:0000256" key="1">
    <source>
        <dbReference type="SAM" id="MobiDB-lite"/>
    </source>
</evidence>
<evidence type="ECO:0000313" key="4">
    <source>
        <dbReference type="Proteomes" id="UP001604335"/>
    </source>
</evidence>
<protein>
    <submittedName>
        <fullName evidence="3">Glycosyltransferase family 2 protein</fullName>
        <ecNumber evidence="3">2.4.-.-</ecNumber>
    </submittedName>
</protein>
<organism evidence="3 4">
    <name type="scientific">Limnothrix redekei LRLZ20PSL1</name>
    <dbReference type="NCBI Taxonomy" id="3112953"/>
    <lineage>
        <taxon>Bacteria</taxon>
        <taxon>Bacillati</taxon>
        <taxon>Cyanobacteriota</taxon>
        <taxon>Cyanophyceae</taxon>
        <taxon>Pseudanabaenales</taxon>
        <taxon>Pseudanabaenaceae</taxon>
        <taxon>Limnothrix</taxon>
    </lineage>
</organism>
<dbReference type="SUPFAM" id="SSF53448">
    <property type="entry name" value="Nucleotide-diphospho-sugar transferases"/>
    <property type="match status" value="1"/>
</dbReference>
<dbReference type="InterPro" id="IPR029044">
    <property type="entry name" value="Nucleotide-diphossugar_trans"/>
</dbReference>
<sequence>MGALFPEPLPTESPVSETPTPASQTPNSATPDSSTPNTQTSEFQGPETNAREPLISAIICTHNRAEYLGGAIDSLLSQDCGATLPYEIVVVDNASTDRTREVVEARLIHPRLRYVYESITGLSVARNAGAKAARSHLLAYLDDDAEASPQWLRMLYEAFAQNDRLAIAGGRVTLLWPPGRSRPRWLSDGMTEPLGAYDLGDQPIIIHNPGQTPRGLNYAIRRSFLDRVGGFDPSLGRVGKKLLSNEELMMTERAIELNWQVGYIPAAHAAHNVAPERLSPRWFLNRAWWQGISECYREQLAGRAGLRQFGLAGDRFLRGLWKALRHWRDPAIRFDNLVYAYGQLGYLWAILRTLMGRRAL</sequence>
<dbReference type="EC" id="2.4.-.-" evidence="3"/>
<feature type="compositionally biased region" description="Low complexity" evidence="1">
    <location>
        <begin position="10"/>
        <end position="23"/>
    </location>
</feature>
<reference evidence="4" key="1">
    <citation type="journal article" date="2024" name="Algal Res.">
        <title>Biochemical, toxicological and genomic investigation of a high-biomass producing Limnothrix strain isolated from Italian shallow drinking water reservoir.</title>
        <authorList>
            <person name="Simonazzi M."/>
            <person name="Shishido T.K."/>
            <person name="Delbaje E."/>
            <person name="Wahlsten M."/>
            <person name="Fewer D.P."/>
            <person name="Sivonen K."/>
            <person name="Pezzolesi L."/>
            <person name="Pistocchi R."/>
        </authorList>
    </citation>
    <scope>NUCLEOTIDE SEQUENCE [LARGE SCALE GENOMIC DNA]</scope>
    <source>
        <strain evidence="4">LRLZ20PSL1</strain>
    </source>
</reference>
<dbReference type="PANTHER" id="PTHR43685">
    <property type="entry name" value="GLYCOSYLTRANSFERASE"/>
    <property type="match status" value="1"/>
</dbReference>
<dbReference type="Gene3D" id="3.90.550.10">
    <property type="entry name" value="Spore Coat Polysaccharide Biosynthesis Protein SpsA, Chain A"/>
    <property type="match status" value="1"/>
</dbReference>
<feature type="compositionally biased region" description="Polar residues" evidence="1">
    <location>
        <begin position="24"/>
        <end position="47"/>
    </location>
</feature>
<gene>
    <name evidence="3" type="ORF">VPK24_02085</name>
</gene>
<dbReference type="Pfam" id="PF00535">
    <property type="entry name" value="Glycos_transf_2"/>
    <property type="match status" value="1"/>
</dbReference>
<keyword evidence="3" id="KW-0808">Transferase</keyword>
<dbReference type="EMBL" id="JAZAQF010000012">
    <property type="protein sequence ID" value="MFG3816410.1"/>
    <property type="molecule type" value="Genomic_DNA"/>
</dbReference>
<dbReference type="Proteomes" id="UP001604335">
    <property type="component" value="Unassembled WGS sequence"/>
</dbReference>
<dbReference type="GO" id="GO:0016757">
    <property type="term" value="F:glycosyltransferase activity"/>
    <property type="evidence" value="ECO:0007669"/>
    <property type="project" value="UniProtKB-KW"/>
</dbReference>
<evidence type="ECO:0000259" key="2">
    <source>
        <dbReference type="Pfam" id="PF00535"/>
    </source>
</evidence>
<evidence type="ECO:0000313" key="3">
    <source>
        <dbReference type="EMBL" id="MFG3816410.1"/>
    </source>
</evidence>
<dbReference type="InterPro" id="IPR001173">
    <property type="entry name" value="Glyco_trans_2-like"/>
</dbReference>
<keyword evidence="4" id="KW-1185">Reference proteome</keyword>
<proteinExistence type="predicted"/>
<name>A0ABW7C8D0_9CYAN</name>
<accession>A0ABW7C8D0</accession>
<feature type="region of interest" description="Disordered" evidence="1">
    <location>
        <begin position="1"/>
        <end position="48"/>
    </location>
</feature>